<dbReference type="AlphaFoldDB" id="A0AA38F9Y6"/>
<dbReference type="Gene3D" id="3.40.50.720">
    <property type="entry name" value="NAD(P)-binding Rossmann-like Domain"/>
    <property type="match status" value="1"/>
</dbReference>
<evidence type="ECO:0000313" key="1">
    <source>
        <dbReference type="EMBL" id="KAH9294490.1"/>
    </source>
</evidence>
<dbReference type="EMBL" id="JAHRHJ020000066">
    <property type="protein sequence ID" value="KAH9294490.1"/>
    <property type="molecule type" value="Genomic_DNA"/>
</dbReference>
<sequence length="76" mass="8815">GAHMYYLKKGTVDAHPDYIINLIHYEDAASLCKAILEKSYQGRVFMGCDDCPLSREKIMEHVRRSGKFKERFQGFT</sequence>
<dbReference type="Proteomes" id="UP000824469">
    <property type="component" value="Unassembled WGS sequence"/>
</dbReference>
<reference evidence="1 2" key="1">
    <citation type="journal article" date="2021" name="Nat. Plants">
        <title>The Taxus genome provides insights into paclitaxel biosynthesis.</title>
        <authorList>
            <person name="Xiong X."/>
            <person name="Gou J."/>
            <person name="Liao Q."/>
            <person name="Li Y."/>
            <person name="Zhou Q."/>
            <person name="Bi G."/>
            <person name="Li C."/>
            <person name="Du R."/>
            <person name="Wang X."/>
            <person name="Sun T."/>
            <person name="Guo L."/>
            <person name="Liang H."/>
            <person name="Lu P."/>
            <person name="Wu Y."/>
            <person name="Zhang Z."/>
            <person name="Ro D.K."/>
            <person name="Shang Y."/>
            <person name="Huang S."/>
            <person name="Yan J."/>
        </authorList>
    </citation>
    <scope>NUCLEOTIDE SEQUENCE [LARGE SCALE GENOMIC DNA]</scope>
    <source>
        <strain evidence="1">Ta-2019</strain>
    </source>
</reference>
<keyword evidence="2" id="KW-1185">Reference proteome</keyword>
<feature type="non-terminal residue" evidence="1">
    <location>
        <position position="1"/>
    </location>
</feature>
<organism evidence="1 2">
    <name type="scientific">Taxus chinensis</name>
    <name type="common">Chinese yew</name>
    <name type="synonym">Taxus wallichiana var. chinensis</name>
    <dbReference type="NCBI Taxonomy" id="29808"/>
    <lineage>
        <taxon>Eukaryota</taxon>
        <taxon>Viridiplantae</taxon>
        <taxon>Streptophyta</taxon>
        <taxon>Embryophyta</taxon>
        <taxon>Tracheophyta</taxon>
        <taxon>Spermatophyta</taxon>
        <taxon>Pinopsida</taxon>
        <taxon>Pinidae</taxon>
        <taxon>Conifers II</taxon>
        <taxon>Cupressales</taxon>
        <taxon>Taxaceae</taxon>
        <taxon>Taxus</taxon>
    </lineage>
</organism>
<feature type="non-terminal residue" evidence="1">
    <location>
        <position position="76"/>
    </location>
</feature>
<gene>
    <name evidence="1" type="ORF">KI387_040306</name>
</gene>
<comment type="caution">
    <text evidence="1">The sequence shown here is derived from an EMBL/GenBank/DDBJ whole genome shotgun (WGS) entry which is preliminary data.</text>
</comment>
<protein>
    <submittedName>
        <fullName evidence="1">Uncharacterized protein</fullName>
    </submittedName>
</protein>
<proteinExistence type="predicted"/>
<accession>A0AA38F9Y6</accession>
<evidence type="ECO:0000313" key="2">
    <source>
        <dbReference type="Proteomes" id="UP000824469"/>
    </source>
</evidence>
<name>A0AA38F9Y6_TAXCH</name>